<feature type="transmembrane region" description="Helical" evidence="1">
    <location>
        <begin position="393"/>
        <end position="411"/>
    </location>
</feature>
<sequence>MIPSSIPNQPTDNKHRPHALLKIDLWLVAVLICYVIFASTNWGKLETPNIDIGREVEISARLLTGQVLYRDIATYYAPLAYYVNALALLVFGQKLEVFYVIGLGLALAATLLFYRLAKRLICPSWAAMCTICMLIYCAIGPDIFHFVVPYSYGASYAMVLSLVAITSVDFYTNTGRPRWLVAGAIASGLAGLAKQEYGVAMLFSVLVGVNLFLVPNLQTRIRNSILVIFLAFATAFIPLALLAQQASWEKLSLSLFPASQLGLMNQNSAFQVSPLKTILTWWDSFRFFFISTLLITPSIIASHWLFKQTKLRSIPQRLLTGAEVITGFVLTTICFLGFFFIVKKFFPNFTQDVGLLPADVFQPLREMSWFIPFMVGWFALYRPKFRQYKHTPLLWTLLAFSLLLNSRWLFYINFYGLFAPPVVLLFFVILYHLTQPIRRFVWCYLLICLLFAGSIKVGRLTEYQYTVNSSHGSIYTRSLELARAFEQTIKVINVSKVTSVLVLPEGNILNFLSGTHSPSRELTFLPLTLPTTVDEQNFLSQMQANPPELIVYVDRSFPQWGYQKYSEFNPLVDQWITAQHRLIHVFPKDEGAINIYKS</sequence>
<feature type="transmembrane region" description="Helical" evidence="1">
    <location>
        <begin position="150"/>
        <end position="171"/>
    </location>
</feature>
<keyword evidence="1" id="KW-0812">Transmembrane</keyword>
<name>A0AAP5MDD8_9CYAN</name>
<accession>A0AAP5MDD8</accession>
<dbReference type="Proteomes" id="UP000667802">
    <property type="component" value="Unassembled WGS sequence"/>
</dbReference>
<feature type="transmembrane region" description="Helical" evidence="1">
    <location>
        <begin position="224"/>
        <end position="243"/>
    </location>
</feature>
<feature type="transmembrane region" description="Helical" evidence="1">
    <location>
        <begin position="417"/>
        <end position="433"/>
    </location>
</feature>
<feature type="transmembrane region" description="Helical" evidence="1">
    <location>
        <begin position="440"/>
        <end position="458"/>
    </location>
</feature>
<reference evidence="3" key="1">
    <citation type="journal article" date="2021" name="Science">
        <title>Hunting the eagle killer: A cyanobacterial neurotoxin causes vacuolar myelinopathy.</title>
        <authorList>
            <person name="Breinlinger S."/>
            <person name="Phillips T.J."/>
            <person name="Haram B.N."/>
            <person name="Mares J."/>
            <person name="Martinez Yerena J.A."/>
            <person name="Hrouzek P."/>
            <person name="Sobotka R."/>
            <person name="Henderson W.M."/>
            <person name="Schmieder P."/>
            <person name="Williams S.M."/>
            <person name="Lauderdale J.D."/>
            <person name="Wilde H.D."/>
            <person name="Gerrin W."/>
            <person name="Kust A."/>
            <person name="Washington J.W."/>
            <person name="Wagner C."/>
            <person name="Geier B."/>
            <person name="Liebeke M."/>
            <person name="Enke H."/>
            <person name="Niedermeyer T.H.J."/>
            <person name="Wilde S.B."/>
        </authorList>
    </citation>
    <scope>NUCLEOTIDE SEQUENCE [LARGE SCALE GENOMIC DNA]</scope>
    <source>
        <strain evidence="3">Thurmond2011</strain>
    </source>
</reference>
<evidence type="ECO:0008006" key="4">
    <source>
        <dbReference type="Google" id="ProtNLM"/>
    </source>
</evidence>
<organism evidence="2 3">
    <name type="scientific">Aetokthonos hydrillicola Thurmond2011</name>
    <dbReference type="NCBI Taxonomy" id="2712845"/>
    <lineage>
        <taxon>Bacteria</taxon>
        <taxon>Bacillati</taxon>
        <taxon>Cyanobacteriota</taxon>
        <taxon>Cyanophyceae</taxon>
        <taxon>Nostocales</taxon>
        <taxon>Hapalosiphonaceae</taxon>
        <taxon>Aetokthonos</taxon>
    </lineage>
</organism>
<comment type="caution">
    <text evidence="2">The sequence shown here is derived from an EMBL/GenBank/DDBJ whole genome shotgun (WGS) entry which is preliminary data.</text>
</comment>
<feature type="transmembrane region" description="Helical" evidence="1">
    <location>
        <begin position="318"/>
        <end position="342"/>
    </location>
</feature>
<evidence type="ECO:0000313" key="2">
    <source>
        <dbReference type="EMBL" id="MDR9899194.1"/>
    </source>
</evidence>
<feature type="transmembrane region" description="Helical" evidence="1">
    <location>
        <begin position="362"/>
        <end position="381"/>
    </location>
</feature>
<dbReference type="EMBL" id="JAALHA020000023">
    <property type="protein sequence ID" value="MDR9899194.1"/>
    <property type="molecule type" value="Genomic_DNA"/>
</dbReference>
<keyword evidence="3" id="KW-1185">Reference proteome</keyword>
<evidence type="ECO:0000313" key="3">
    <source>
        <dbReference type="Proteomes" id="UP000667802"/>
    </source>
</evidence>
<feature type="transmembrane region" description="Helical" evidence="1">
    <location>
        <begin position="97"/>
        <end position="117"/>
    </location>
</feature>
<keyword evidence="1" id="KW-0472">Membrane</keyword>
<gene>
    <name evidence="2" type="ORF">G7B40_032220</name>
</gene>
<feature type="transmembrane region" description="Helical" evidence="1">
    <location>
        <begin position="20"/>
        <end position="37"/>
    </location>
</feature>
<feature type="transmembrane region" description="Helical" evidence="1">
    <location>
        <begin position="124"/>
        <end position="144"/>
    </location>
</feature>
<feature type="transmembrane region" description="Helical" evidence="1">
    <location>
        <begin position="285"/>
        <end position="306"/>
    </location>
</feature>
<feature type="transmembrane region" description="Helical" evidence="1">
    <location>
        <begin position="199"/>
        <end position="217"/>
    </location>
</feature>
<protein>
    <recommendedName>
        <fullName evidence="4">Glycosyltransferase RgtA/B/C/D-like domain-containing protein</fullName>
    </recommendedName>
</protein>
<dbReference type="AlphaFoldDB" id="A0AAP5MDD8"/>
<proteinExistence type="predicted"/>
<evidence type="ECO:0000256" key="1">
    <source>
        <dbReference type="SAM" id="Phobius"/>
    </source>
</evidence>
<keyword evidence="1" id="KW-1133">Transmembrane helix</keyword>
<dbReference type="RefSeq" id="WP_208340780.1">
    <property type="nucleotide sequence ID" value="NZ_CAWQFN010000736.1"/>
</dbReference>
<feature type="transmembrane region" description="Helical" evidence="1">
    <location>
        <begin position="72"/>
        <end position="91"/>
    </location>
</feature>